<dbReference type="GO" id="GO:0006203">
    <property type="term" value="P:dGTP catabolic process"/>
    <property type="evidence" value="ECO:0007669"/>
    <property type="project" value="TreeGrafter"/>
</dbReference>
<evidence type="ECO:0000313" key="2">
    <source>
        <dbReference type="EMBL" id="CAD9244976.1"/>
    </source>
</evidence>
<feature type="region of interest" description="Disordered" evidence="1">
    <location>
        <begin position="215"/>
        <end position="238"/>
    </location>
</feature>
<organism evidence="2">
    <name type="scientific">Phaeomonas parva</name>
    <dbReference type="NCBI Taxonomy" id="124430"/>
    <lineage>
        <taxon>Eukaryota</taxon>
        <taxon>Sar</taxon>
        <taxon>Stramenopiles</taxon>
        <taxon>Ochrophyta</taxon>
        <taxon>Pinguiophyceae</taxon>
        <taxon>Pinguiochrysidales</taxon>
        <taxon>Pinguiochrysidaceae</taxon>
        <taxon>Phaeomonas</taxon>
    </lineage>
</organism>
<sequence length="238" mass="26135">MVCDALLLANDHLRIPGSGGAARRLSECADDMVAYSALGDWLIPRIEHAAEPELLPASRLLRRIPARDLYRFCGEVLLSPAAAATLKPKEVQRALRRIVDEVMDDRGEPSPKKQRLNGGGAAEAAAEEFILVGMPKINYGMKDKDPVKSVHFFVPSKSAANEITLGQKAGDKCSLLTPSAFEEKYLRVYSKDPACADALREAFRRWCARNSFDAQPVTPSRRRRGAFAVGERSSPLKS</sequence>
<dbReference type="GO" id="GO:0005634">
    <property type="term" value="C:nucleus"/>
    <property type="evidence" value="ECO:0007669"/>
    <property type="project" value="TreeGrafter"/>
</dbReference>
<evidence type="ECO:0000256" key="1">
    <source>
        <dbReference type="SAM" id="MobiDB-lite"/>
    </source>
</evidence>
<name>A0A7S1TTA7_9STRA</name>
<reference evidence="2" key="1">
    <citation type="submission" date="2021-01" db="EMBL/GenBank/DDBJ databases">
        <authorList>
            <person name="Corre E."/>
            <person name="Pelletier E."/>
            <person name="Niang G."/>
            <person name="Scheremetjew M."/>
            <person name="Finn R."/>
            <person name="Kale V."/>
            <person name="Holt S."/>
            <person name="Cochrane G."/>
            <person name="Meng A."/>
            <person name="Brown T."/>
            <person name="Cohen L."/>
        </authorList>
    </citation>
    <scope>NUCLEOTIDE SEQUENCE</scope>
    <source>
        <strain evidence="2">CCMP2877</strain>
    </source>
</reference>
<dbReference type="Gene3D" id="1.10.3210.10">
    <property type="entry name" value="Hypothetical protein af1432"/>
    <property type="match status" value="1"/>
</dbReference>
<dbReference type="InterPro" id="IPR050135">
    <property type="entry name" value="dGTPase-like"/>
</dbReference>
<dbReference type="PANTHER" id="PTHR11373:SF4">
    <property type="entry name" value="DEOXYNUCLEOSIDE TRIPHOSPHATE TRIPHOSPHOHYDROLASE SAMHD1"/>
    <property type="match status" value="1"/>
</dbReference>
<dbReference type="GO" id="GO:0008832">
    <property type="term" value="F:dGTPase activity"/>
    <property type="evidence" value="ECO:0007669"/>
    <property type="project" value="TreeGrafter"/>
</dbReference>
<protein>
    <submittedName>
        <fullName evidence="2">Uncharacterized protein</fullName>
    </submittedName>
</protein>
<dbReference type="PANTHER" id="PTHR11373">
    <property type="entry name" value="DEOXYNUCLEOSIDE TRIPHOSPHATE TRIPHOSPHOHYDROLASE"/>
    <property type="match status" value="1"/>
</dbReference>
<gene>
    <name evidence="2" type="ORF">PPAR1163_LOCUS3324</name>
</gene>
<accession>A0A7S1TTA7</accession>
<dbReference type="EMBL" id="HBGJ01005419">
    <property type="protein sequence ID" value="CAD9244976.1"/>
    <property type="molecule type" value="Transcribed_RNA"/>
</dbReference>
<dbReference type="SUPFAM" id="SSF109604">
    <property type="entry name" value="HD-domain/PDEase-like"/>
    <property type="match status" value="1"/>
</dbReference>
<dbReference type="Gene3D" id="3.30.70.2760">
    <property type="match status" value="1"/>
</dbReference>
<dbReference type="AlphaFoldDB" id="A0A7S1TTA7"/>
<proteinExistence type="predicted"/>